<organism evidence="1 2">
    <name type="scientific">Maribacter caenipelagi</name>
    <dbReference type="NCBI Taxonomy" id="1447781"/>
    <lineage>
        <taxon>Bacteria</taxon>
        <taxon>Pseudomonadati</taxon>
        <taxon>Bacteroidota</taxon>
        <taxon>Flavobacteriia</taxon>
        <taxon>Flavobacteriales</taxon>
        <taxon>Flavobacteriaceae</taxon>
        <taxon>Maribacter</taxon>
    </lineage>
</organism>
<evidence type="ECO:0000313" key="1">
    <source>
        <dbReference type="EMBL" id="TDS20881.1"/>
    </source>
</evidence>
<reference evidence="1 2" key="1">
    <citation type="submission" date="2019-03" db="EMBL/GenBank/DDBJ databases">
        <title>Genomic Encyclopedia of Type Strains, Phase III (KMG-III): the genomes of soil and plant-associated and newly described type strains.</title>
        <authorList>
            <person name="Whitman W."/>
        </authorList>
    </citation>
    <scope>NUCLEOTIDE SEQUENCE [LARGE SCALE GENOMIC DNA]</scope>
    <source>
        <strain evidence="1 2">CECT 8455</strain>
    </source>
</reference>
<name>A0A4R7DK17_9FLAO</name>
<evidence type="ECO:0000313" key="2">
    <source>
        <dbReference type="Proteomes" id="UP000295274"/>
    </source>
</evidence>
<comment type="caution">
    <text evidence="1">The sequence shown here is derived from an EMBL/GenBank/DDBJ whole genome shotgun (WGS) entry which is preliminary data.</text>
</comment>
<protein>
    <submittedName>
        <fullName evidence="1">Uncharacterized protein</fullName>
    </submittedName>
</protein>
<sequence>MSLKNSLFTLIGVCLFLGELNAQNNLIDPSSWTVGSGAINGFTNYGLESENERIQYTDPYGNSSVIWMAKPEGGSSNSADGGCYSPYITIDPSKTYRYSIWMKKTGNTIGSSYFGLSVLNSSWSGSILLMDGTPGSNPYFWWGDLPELDKWYLIVGYVHPISYNGADLGGVYDSVTGSKVSSETVVDFKFGDGSVRTLNRGILFANNNNNTNRQYYWNPTIYEVNGQEPSIPEMLNPNSTTESNNSSSTSVWSETNSIASYTGKVGIGTTTPGNYELAVNGEIRAKEVKVETANWPDYVFALDYNLPSIKEVQQHILANGHLMNIPPAVEMETRGLELGEMNRLLLEKIEELTLYIIELKIQNDQQQEDIDYLKK</sequence>
<dbReference type="OrthoDB" id="9808753at2"/>
<proteinExistence type="predicted"/>
<gene>
    <name evidence="1" type="ORF">DFQ03_0139</name>
</gene>
<dbReference type="EMBL" id="SNZW01000001">
    <property type="protein sequence ID" value="TDS20881.1"/>
    <property type="molecule type" value="Genomic_DNA"/>
</dbReference>
<dbReference type="Proteomes" id="UP000295274">
    <property type="component" value="Unassembled WGS sequence"/>
</dbReference>
<dbReference type="AlphaFoldDB" id="A0A4R7DK17"/>
<accession>A0A4R7DK17</accession>
<dbReference type="RefSeq" id="WP_133671116.1">
    <property type="nucleotide sequence ID" value="NZ_SNZW01000001.1"/>
</dbReference>
<keyword evidence="2" id="KW-1185">Reference proteome</keyword>